<reference evidence="3" key="1">
    <citation type="submission" date="2023-06" db="EMBL/GenBank/DDBJ databases">
        <title>MT1 and MT2 Draft Genomes of Novel Species.</title>
        <authorList>
            <person name="Venkateswaran K."/>
        </authorList>
    </citation>
    <scope>NUCLEOTIDE SEQUENCE</scope>
    <source>
        <strain evidence="3">IIF3SC-B10</strain>
    </source>
</reference>
<name>A0ABT8JXR7_9MICC</name>
<keyword evidence="2" id="KW-0732">Signal</keyword>
<feature type="chain" id="PRO_5045094451" evidence="2">
    <location>
        <begin position="22"/>
        <end position="220"/>
    </location>
</feature>
<sequence>MTWPARPGLAALAAVVLAACATPGNPGVEPVPAPGPDPSAVEPASASAPAARAAEGELIGQGTVLQVGDALPRFCLGGVMESYPPQCSGPGIAGWDWSLAEQSETASGVTWGAYAVTGTWDGAVFTRTGEPIPLSLYDTMPVEDPRLAEGRRGPASAQELDRIQQEIFSGAGDDLPLSGEVRDGYLTVTVVYDDGSLQARWDADYGVGVVVVLSALRPLT</sequence>
<feature type="compositionally biased region" description="Low complexity" evidence="1">
    <location>
        <begin position="38"/>
        <end position="53"/>
    </location>
</feature>
<evidence type="ECO:0000256" key="1">
    <source>
        <dbReference type="SAM" id="MobiDB-lite"/>
    </source>
</evidence>
<dbReference type="RefSeq" id="WP_301224790.1">
    <property type="nucleotide sequence ID" value="NZ_JAROCG010000001.1"/>
</dbReference>
<feature type="region of interest" description="Disordered" evidence="1">
    <location>
        <begin position="28"/>
        <end position="53"/>
    </location>
</feature>
<protein>
    <submittedName>
        <fullName evidence="3">Uncharacterized protein</fullName>
    </submittedName>
</protein>
<evidence type="ECO:0000313" key="4">
    <source>
        <dbReference type="Proteomes" id="UP001174209"/>
    </source>
</evidence>
<gene>
    <name evidence="3" type="ORF">P5G52_03725</name>
</gene>
<dbReference type="EMBL" id="JAROCG010000001">
    <property type="protein sequence ID" value="MDN4609968.1"/>
    <property type="molecule type" value="Genomic_DNA"/>
</dbReference>
<evidence type="ECO:0000313" key="3">
    <source>
        <dbReference type="EMBL" id="MDN4609968.1"/>
    </source>
</evidence>
<dbReference type="PROSITE" id="PS51257">
    <property type="entry name" value="PROKAR_LIPOPROTEIN"/>
    <property type="match status" value="1"/>
</dbReference>
<organism evidence="3 4">
    <name type="scientific">Arthrobacter burdickii</name>
    <dbReference type="NCBI Taxonomy" id="3035920"/>
    <lineage>
        <taxon>Bacteria</taxon>
        <taxon>Bacillati</taxon>
        <taxon>Actinomycetota</taxon>
        <taxon>Actinomycetes</taxon>
        <taxon>Micrococcales</taxon>
        <taxon>Micrococcaceae</taxon>
        <taxon>Arthrobacter</taxon>
    </lineage>
</organism>
<dbReference type="Proteomes" id="UP001174209">
    <property type="component" value="Unassembled WGS sequence"/>
</dbReference>
<keyword evidence="4" id="KW-1185">Reference proteome</keyword>
<accession>A0ABT8JXR7</accession>
<evidence type="ECO:0000256" key="2">
    <source>
        <dbReference type="SAM" id="SignalP"/>
    </source>
</evidence>
<comment type="caution">
    <text evidence="3">The sequence shown here is derived from an EMBL/GenBank/DDBJ whole genome shotgun (WGS) entry which is preliminary data.</text>
</comment>
<feature type="signal peptide" evidence="2">
    <location>
        <begin position="1"/>
        <end position="21"/>
    </location>
</feature>
<proteinExistence type="predicted"/>